<sequence>MPRTTHYRLAGGAAIAATLLLAGCASSPGATTESTATPDAAAASDTRVTLTYDGGLYVLDGETLDVLADIPLEGFNRVNTAGDGRHVFVTTTDGFQVLDTGAGAGEPELTDVLFPAVEAGHVVKHEGKTVLFADGTGDITIFDTDAVTNEGLPESETVASEAAHHGVAIELADGTLLSTIGTSEARTGVRVLDESRTETARNEECPSVHGEGTVKGEVAVFGCSDGVLVYADGEFTKVAAPDAYGRTGNAYVTDTSSLMVGDYNSNPDSEGYLLSKLALVDTETKTMQVVDLPEGVEYTWRDVARGPSDEILVLSADGSLYVLDETGAVTDSYPVIEAWESPVEWQDAHPALSVVDGVAYVTEPAAKKIHAIDVATGEILTSATLDAAPNEIAVVN</sequence>
<keyword evidence="4" id="KW-1185">Reference proteome</keyword>
<evidence type="ECO:0000313" key="4">
    <source>
        <dbReference type="Proteomes" id="UP000292686"/>
    </source>
</evidence>
<dbReference type="InterPro" id="IPR047697">
    <property type="entry name" value="AztD-like"/>
</dbReference>
<dbReference type="InterPro" id="IPR011044">
    <property type="entry name" value="Quino_amine_DH_bsu"/>
</dbReference>
<dbReference type="NCBIfam" id="NF038015">
    <property type="entry name" value="AztD"/>
    <property type="match status" value="1"/>
</dbReference>
<feature type="signal peptide" evidence="1">
    <location>
        <begin position="1"/>
        <end position="30"/>
    </location>
</feature>
<dbReference type="Proteomes" id="UP000292686">
    <property type="component" value="Unassembled WGS sequence"/>
</dbReference>
<organism evidence="3 4">
    <name type="scientific">Agromyces atrinae</name>
    <dbReference type="NCBI Taxonomy" id="592376"/>
    <lineage>
        <taxon>Bacteria</taxon>
        <taxon>Bacillati</taxon>
        <taxon>Actinomycetota</taxon>
        <taxon>Actinomycetes</taxon>
        <taxon>Micrococcales</taxon>
        <taxon>Microbacteriaceae</taxon>
        <taxon>Agromyces</taxon>
    </lineage>
</organism>
<gene>
    <name evidence="2" type="ORF">BJ972_002718</name>
    <name evidence="3" type="ORF">ESP50_00180</name>
</gene>
<dbReference type="PROSITE" id="PS51257">
    <property type="entry name" value="PROKAR_LIPOPROTEIN"/>
    <property type="match status" value="1"/>
</dbReference>
<evidence type="ECO:0000313" key="3">
    <source>
        <dbReference type="EMBL" id="RXZ87661.1"/>
    </source>
</evidence>
<evidence type="ECO:0000313" key="2">
    <source>
        <dbReference type="EMBL" id="NYD68199.1"/>
    </source>
</evidence>
<dbReference type="EMBL" id="JACCBI010000001">
    <property type="protein sequence ID" value="NYD68199.1"/>
    <property type="molecule type" value="Genomic_DNA"/>
</dbReference>
<protein>
    <submittedName>
        <fullName evidence="2">Outer membrane protein assembly factor BamB</fullName>
    </submittedName>
</protein>
<reference evidence="3 4" key="1">
    <citation type="submission" date="2019-01" db="EMBL/GenBank/DDBJ databases">
        <title>Agromyces.</title>
        <authorList>
            <person name="Li J."/>
        </authorList>
    </citation>
    <scope>NUCLEOTIDE SEQUENCE [LARGE SCALE GENOMIC DNA]</scope>
    <source>
        <strain evidence="3 4">DSM 23870</strain>
    </source>
</reference>
<evidence type="ECO:0000256" key="1">
    <source>
        <dbReference type="SAM" id="SignalP"/>
    </source>
</evidence>
<dbReference type="InterPro" id="IPR015943">
    <property type="entry name" value="WD40/YVTN_repeat-like_dom_sf"/>
</dbReference>
<dbReference type="Gene3D" id="2.130.10.10">
    <property type="entry name" value="YVTN repeat-like/Quinoprotein amine dehydrogenase"/>
    <property type="match status" value="1"/>
</dbReference>
<accession>A0A4Q2MC45</accession>
<evidence type="ECO:0000313" key="5">
    <source>
        <dbReference type="Proteomes" id="UP000581087"/>
    </source>
</evidence>
<dbReference type="OrthoDB" id="3250815at2"/>
<dbReference type="AlphaFoldDB" id="A0A4Q2MC45"/>
<comment type="caution">
    <text evidence="3">The sequence shown here is derived from an EMBL/GenBank/DDBJ whole genome shotgun (WGS) entry which is preliminary data.</text>
</comment>
<proteinExistence type="predicted"/>
<reference evidence="2 5" key="2">
    <citation type="submission" date="2020-07" db="EMBL/GenBank/DDBJ databases">
        <title>Sequencing the genomes of 1000 actinobacteria strains.</title>
        <authorList>
            <person name="Klenk H.-P."/>
        </authorList>
    </citation>
    <scope>NUCLEOTIDE SEQUENCE [LARGE SCALE GENOMIC DNA]</scope>
    <source>
        <strain evidence="2 5">DSM 23870</strain>
    </source>
</reference>
<feature type="chain" id="PRO_5036119129" evidence="1">
    <location>
        <begin position="31"/>
        <end position="396"/>
    </location>
</feature>
<dbReference type="EMBL" id="SDPM01000001">
    <property type="protein sequence ID" value="RXZ87661.1"/>
    <property type="molecule type" value="Genomic_DNA"/>
</dbReference>
<dbReference type="Proteomes" id="UP000581087">
    <property type="component" value="Unassembled WGS sequence"/>
</dbReference>
<keyword evidence="1" id="KW-0732">Signal</keyword>
<dbReference type="RefSeq" id="WP_129171926.1">
    <property type="nucleotide sequence ID" value="NZ_JACCBI010000001.1"/>
</dbReference>
<dbReference type="SUPFAM" id="SSF50969">
    <property type="entry name" value="YVTN repeat-like/Quinoprotein amine dehydrogenase"/>
    <property type="match status" value="1"/>
</dbReference>
<name>A0A4Q2MC45_9MICO</name>